<evidence type="ECO:0000256" key="3">
    <source>
        <dbReference type="ARBA" id="ARBA00022692"/>
    </source>
</evidence>
<dbReference type="Proteomes" id="UP000657592">
    <property type="component" value="Unassembled WGS sequence"/>
</dbReference>
<evidence type="ECO:0000313" key="8">
    <source>
        <dbReference type="EMBL" id="GGH37821.1"/>
    </source>
</evidence>
<evidence type="ECO:0000256" key="5">
    <source>
        <dbReference type="ARBA" id="ARBA00023136"/>
    </source>
</evidence>
<organism evidence="8 9">
    <name type="scientific">Microbacterium album</name>
    <dbReference type="NCBI Taxonomy" id="2053191"/>
    <lineage>
        <taxon>Bacteria</taxon>
        <taxon>Bacillati</taxon>
        <taxon>Actinomycetota</taxon>
        <taxon>Actinomycetes</taxon>
        <taxon>Micrococcales</taxon>
        <taxon>Microbacteriaceae</taxon>
        <taxon>Microbacterium</taxon>
    </lineage>
</organism>
<feature type="transmembrane region" description="Helical" evidence="6">
    <location>
        <begin position="70"/>
        <end position="89"/>
    </location>
</feature>
<feature type="transmembrane region" description="Helical" evidence="6">
    <location>
        <begin position="45"/>
        <end position="64"/>
    </location>
</feature>
<evidence type="ECO:0000256" key="1">
    <source>
        <dbReference type="ARBA" id="ARBA00004651"/>
    </source>
</evidence>
<dbReference type="PANTHER" id="PTHR40077:SF1">
    <property type="entry name" value="MEMBRANE PROTEIN"/>
    <property type="match status" value="1"/>
</dbReference>
<dbReference type="EMBL" id="BMJY01000002">
    <property type="protein sequence ID" value="GGH37821.1"/>
    <property type="molecule type" value="Genomic_DNA"/>
</dbReference>
<evidence type="ECO:0000256" key="6">
    <source>
        <dbReference type="SAM" id="Phobius"/>
    </source>
</evidence>
<keyword evidence="9" id="KW-1185">Reference proteome</keyword>
<keyword evidence="5 6" id="KW-0472">Membrane</keyword>
<reference evidence="8" key="2">
    <citation type="submission" date="2020-09" db="EMBL/GenBank/DDBJ databases">
        <authorList>
            <person name="Sun Q."/>
            <person name="Zhou Y."/>
        </authorList>
    </citation>
    <scope>NUCLEOTIDE SEQUENCE</scope>
    <source>
        <strain evidence="8">CGMCC 1.15794</strain>
    </source>
</reference>
<keyword evidence="2" id="KW-1003">Cell membrane</keyword>
<name>A0A917IEC2_9MICO</name>
<accession>A0A917IEC2</accession>
<feature type="transmembrane region" description="Helical" evidence="6">
    <location>
        <begin position="12"/>
        <end position="33"/>
    </location>
</feature>
<dbReference type="AlphaFoldDB" id="A0A917IEC2"/>
<feature type="transmembrane region" description="Helical" evidence="6">
    <location>
        <begin position="131"/>
        <end position="152"/>
    </location>
</feature>
<reference evidence="8" key="1">
    <citation type="journal article" date="2014" name="Int. J. Syst. Evol. Microbiol.">
        <title>Complete genome sequence of Corynebacterium casei LMG S-19264T (=DSM 44701T), isolated from a smear-ripened cheese.</title>
        <authorList>
            <consortium name="US DOE Joint Genome Institute (JGI-PGF)"/>
            <person name="Walter F."/>
            <person name="Albersmeier A."/>
            <person name="Kalinowski J."/>
            <person name="Ruckert C."/>
        </authorList>
    </citation>
    <scope>NUCLEOTIDE SEQUENCE</scope>
    <source>
        <strain evidence="8">CGMCC 1.15794</strain>
    </source>
</reference>
<protein>
    <submittedName>
        <fullName evidence="8">Membrane protein</fullName>
    </submittedName>
</protein>
<dbReference type="InterPro" id="IPR023845">
    <property type="entry name" value="DUF3817_TM"/>
</dbReference>
<sequence length="158" mass="17016">MFRAVFHRPASLFRVFAIAEAISWTLLIGGMVLRAITGERLGVTIGGAIHGFVFLAFCAVVVIVAKNQRWPAGVWILALVSAILPYATIPAEIRLHRTGRLAGEWRVEPTDDPRDAAWHDRALRLLLRRPVQAGATAAVAVVAVFAALLLIGPPGGSH</sequence>
<evidence type="ECO:0000256" key="4">
    <source>
        <dbReference type="ARBA" id="ARBA00022989"/>
    </source>
</evidence>
<keyword evidence="3 6" id="KW-0812">Transmembrane</keyword>
<dbReference type="NCBIfam" id="TIGR03954">
    <property type="entry name" value="integ_memb_HG"/>
    <property type="match status" value="1"/>
</dbReference>
<dbReference type="PANTHER" id="PTHR40077">
    <property type="entry name" value="MEMBRANE PROTEIN-RELATED"/>
    <property type="match status" value="1"/>
</dbReference>
<comment type="caution">
    <text evidence="8">The sequence shown here is derived from an EMBL/GenBank/DDBJ whole genome shotgun (WGS) entry which is preliminary data.</text>
</comment>
<gene>
    <name evidence="8" type="ORF">GCM10010921_08010</name>
</gene>
<dbReference type="GO" id="GO:0005886">
    <property type="term" value="C:plasma membrane"/>
    <property type="evidence" value="ECO:0007669"/>
    <property type="project" value="UniProtKB-SubCell"/>
</dbReference>
<evidence type="ECO:0000259" key="7">
    <source>
        <dbReference type="Pfam" id="PF12823"/>
    </source>
</evidence>
<proteinExistence type="predicted"/>
<keyword evidence="4 6" id="KW-1133">Transmembrane helix</keyword>
<dbReference type="Pfam" id="PF12823">
    <property type="entry name" value="DUF3817"/>
    <property type="match status" value="1"/>
</dbReference>
<evidence type="ECO:0000256" key="2">
    <source>
        <dbReference type="ARBA" id="ARBA00022475"/>
    </source>
</evidence>
<comment type="subcellular location">
    <subcellularLocation>
        <location evidence="1">Cell membrane</location>
        <topology evidence="1">Multi-pass membrane protein</topology>
    </subcellularLocation>
</comment>
<feature type="domain" description="DUF3817" evidence="7">
    <location>
        <begin position="11"/>
        <end position="97"/>
    </location>
</feature>
<evidence type="ECO:0000313" key="9">
    <source>
        <dbReference type="Proteomes" id="UP000657592"/>
    </source>
</evidence>